<dbReference type="PROSITE" id="PS52040">
    <property type="entry name" value="TOPO_IIA"/>
    <property type="match status" value="1"/>
</dbReference>
<dbReference type="Pfam" id="PF03989">
    <property type="entry name" value="DNA_gyraseA_C"/>
    <property type="match status" value="4"/>
</dbReference>
<dbReference type="CDD" id="cd00187">
    <property type="entry name" value="TOP4c"/>
    <property type="match status" value="1"/>
</dbReference>
<dbReference type="Pfam" id="PF00521">
    <property type="entry name" value="DNA_topoisoIV"/>
    <property type="match status" value="1"/>
</dbReference>
<dbReference type="InterPro" id="IPR013758">
    <property type="entry name" value="Topo_IIA_A/C_ab"/>
</dbReference>
<keyword evidence="4 7" id="KW-0799">Topoisomerase</keyword>
<dbReference type="FunFam" id="3.30.1360.40:FF:000002">
    <property type="entry name" value="DNA gyrase subunit A"/>
    <property type="match status" value="1"/>
</dbReference>
<organism evidence="9 10">
    <name type="scientific">Hydrogenivirga caldilitoris</name>
    <dbReference type="NCBI Taxonomy" id="246264"/>
    <lineage>
        <taxon>Bacteria</taxon>
        <taxon>Pseudomonadati</taxon>
        <taxon>Aquificota</taxon>
        <taxon>Aquificia</taxon>
        <taxon>Aquificales</taxon>
        <taxon>Aquificaceae</taxon>
        <taxon>Hydrogenivirga</taxon>
    </lineage>
</organism>
<dbReference type="SUPFAM" id="SSF101904">
    <property type="entry name" value="GyrA/ParC C-terminal domain-like"/>
    <property type="match status" value="1"/>
</dbReference>
<dbReference type="PANTHER" id="PTHR43493:SF5">
    <property type="entry name" value="DNA GYRASE SUBUNIT A, CHLOROPLASTIC_MITOCHONDRIAL"/>
    <property type="match status" value="1"/>
</dbReference>
<evidence type="ECO:0000256" key="4">
    <source>
        <dbReference type="ARBA" id="ARBA00023029"/>
    </source>
</evidence>
<dbReference type="FunFam" id="3.90.199.10:FF:000001">
    <property type="entry name" value="DNA gyrase subunit A"/>
    <property type="match status" value="1"/>
</dbReference>
<dbReference type="InterPro" id="IPR013757">
    <property type="entry name" value="Topo_IIA_A_a_sf"/>
</dbReference>
<dbReference type="GO" id="GO:0009330">
    <property type="term" value="C:DNA topoisomerase type II (double strand cut, ATP-hydrolyzing) complex"/>
    <property type="evidence" value="ECO:0007669"/>
    <property type="project" value="TreeGrafter"/>
</dbReference>
<evidence type="ECO:0000256" key="5">
    <source>
        <dbReference type="ARBA" id="ARBA00023125"/>
    </source>
</evidence>
<dbReference type="GO" id="GO:0003918">
    <property type="term" value="F:DNA topoisomerase type II (double strand cut, ATP-hydrolyzing) activity"/>
    <property type="evidence" value="ECO:0007669"/>
    <property type="project" value="UniProtKB-EC"/>
</dbReference>
<comment type="similarity">
    <text evidence="2">Belongs to the type II topoisomerase GyrA/ParC subunit family.</text>
</comment>
<dbReference type="EC" id="5.6.2.2" evidence="3"/>
<dbReference type="Gene3D" id="3.90.199.10">
    <property type="entry name" value="Topoisomerase II, domain 5"/>
    <property type="match status" value="1"/>
</dbReference>
<feature type="active site" description="O-(5'-phospho-DNA)-tyrosine intermediate" evidence="7">
    <location>
        <position position="117"/>
    </location>
</feature>
<gene>
    <name evidence="9" type="ORF">BCF55_1442</name>
</gene>
<feature type="domain" description="Topo IIA-type catalytic" evidence="8">
    <location>
        <begin position="29"/>
        <end position="493"/>
    </location>
</feature>
<evidence type="ECO:0000256" key="7">
    <source>
        <dbReference type="PROSITE-ProRule" id="PRU01384"/>
    </source>
</evidence>
<reference evidence="9 10" key="1">
    <citation type="submission" date="2018-10" db="EMBL/GenBank/DDBJ databases">
        <title>Genomic Encyclopedia of Archaeal and Bacterial Type Strains, Phase II (KMG-II): from individual species to whole genera.</title>
        <authorList>
            <person name="Goeker M."/>
        </authorList>
    </citation>
    <scope>NUCLEOTIDE SEQUENCE [LARGE SCALE GENOMIC DNA]</scope>
    <source>
        <strain evidence="9 10">DSM 16510</strain>
    </source>
</reference>
<dbReference type="AlphaFoldDB" id="A0A497XQA0"/>
<dbReference type="InterPro" id="IPR013760">
    <property type="entry name" value="Topo_IIA-like_dom_sf"/>
</dbReference>
<dbReference type="InterPro" id="IPR035516">
    <property type="entry name" value="Gyrase/topoIV_suA_C"/>
</dbReference>
<dbReference type="NCBIfam" id="NF004044">
    <property type="entry name" value="PRK05561.1"/>
    <property type="match status" value="1"/>
</dbReference>
<comment type="caution">
    <text evidence="9">The sequence shown here is derived from an EMBL/GenBank/DDBJ whole genome shotgun (WGS) entry which is preliminary data.</text>
</comment>
<dbReference type="GO" id="GO:0005737">
    <property type="term" value="C:cytoplasm"/>
    <property type="evidence" value="ECO:0007669"/>
    <property type="project" value="TreeGrafter"/>
</dbReference>
<dbReference type="SMART" id="SM00434">
    <property type="entry name" value="TOP4c"/>
    <property type="match status" value="1"/>
</dbReference>
<dbReference type="GO" id="GO:0006265">
    <property type="term" value="P:DNA topological change"/>
    <property type="evidence" value="ECO:0007669"/>
    <property type="project" value="UniProtKB-UniRule"/>
</dbReference>
<dbReference type="InterPro" id="IPR050220">
    <property type="entry name" value="Type_II_DNA_Topoisomerases"/>
</dbReference>
<dbReference type="SUPFAM" id="SSF56719">
    <property type="entry name" value="Type II DNA topoisomerase"/>
    <property type="match status" value="1"/>
</dbReference>
<protein>
    <recommendedName>
        <fullName evidence="3">DNA topoisomerase (ATP-hydrolyzing)</fullName>
        <ecNumber evidence="3">5.6.2.2</ecNumber>
    </recommendedName>
</protein>
<sequence length="781" mass="88225">MEIIEVPIEEEVKQSYIDYAMSVIVGRAIPDVRDGLKPVQRRILYAMHEMGLTPEKPFKKSARVVGEVLGKFHPHGDQAVYDALVRMAQDFSMRYPLVIGQGNYGSVDGDPPAQMRYTEAKLSKIAVEMLEDIEKETVDFIPNFDESLTEPTVLPSKFPNLLCNGTAGIAVGLATSIPPHNLREVGKALIELAKNPNLTTGDLLQIVKGPDFPTGGVIENAKELIDIYETGRGIVQVKAKAHVEKVPGGKEQIVVSEIPYQVNKAELIKKIADNVRSGRLKEISDIRDESDKDGVRIVIELKREAKGEKVLKKLFKYTQLRKGFPVNLVVLINGEPKLVGIKELLREFLKHRLDVILRRTLFFLTKAQDRLHVVQGLLIALNSLDEVIDGIRKSKDVAEARDMLQARFGLTERQAQAVLDLRLHRLTSLERDKLRQEEAELLQKIEYYKKVIGSEEERIKIFIEETESLVKKYGDPRRTYIEGVEEEIEEGSLVVAILENGKVTPIENMPEGEAPVVDILDVPFTEGLFLVSNKGRVYWLAGSQALQGSKVNFKESEEYIVGAFIREQFADRLLLATRNGMIKKIPLVEFEYKAQGMKIIKLSDDDEVVSISQSIDKSDILLFTKRGKVARFSVREIPAVTAGTKGAQGIKVEENDEVVGTRIVKEEEPFLIVVTSDGKVKRIYQQEISVRNRGVKGINVIGSARERLVDILPIKDELEVLITTKLGKAFYDRIKVDEVPLSKRDRLEKERWRLEEDDEIRRIVIKSERKSYEESEDSDKT</sequence>
<dbReference type="InterPro" id="IPR006691">
    <property type="entry name" value="GyrA/parC_rep"/>
</dbReference>
<dbReference type="GO" id="GO:0003677">
    <property type="term" value="F:DNA binding"/>
    <property type="evidence" value="ECO:0007669"/>
    <property type="project" value="UniProtKB-UniRule"/>
</dbReference>
<proteinExistence type="inferred from homology"/>
<dbReference type="Proteomes" id="UP000267841">
    <property type="component" value="Unassembled WGS sequence"/>
</dbReference>
<dbReference type="GO" id="GO:0005524">
    <property type="term" value="F:ATP binding"/>
    <property type="evidence" value="ECO:0007669"/>
    <property type="project" value="InterPro"/>
</dbReference>
<dbReference type="OrthoDB" id="9806486at2"/>
<dbReference type="FunFam" id="1.10.268.10:FF:000001">
    <property type="entry name" value="DNA gyrase subunit A"/>
    <property type="match status" value="1"/>
</dbReference>
<keyword evidence="5 7" id="KW-0238">DNA-binding</keyword>
<accession>A0A497XQA0</accession>
<evidence type="ECO:0000256" key="1">
    <source>
        <dbReference type="ARBA" id="ARBA00000185"/>
    </source>
</evidence>
<evidence type="ECO:0000256" key="6">
    <source>
        <dbReference type="ARBA" id="ARBA00023235"/>
    </source>
</evidence>
<dbReference type="PANTHER" id="PTHR43493">
    <property type="entry name" value="DNA GYRASE/TOPOISOMERASE SUBUNIT A"/>
    <property type="match status" value="1"/>
</dbReference>
<dbReference type="RefSeq" id="WP_121012063.1">
    <property type="nucleotide sequence ID" value="NZ_RCCJ01000001.1"/>
</dbReference>
<comment type="catalytic activity">
    <reaction evidence="1 7">
        <text>ATP-dependent breakage, passage and rejoining of double-stranded DNA.</text>
        <dbReference type="EC" id="5.6.2.2"/>
    </reaction>
</comment>
<dbReference type="Gene3D" id="3.30.1360.40">
    <property type="match status" value="1"/>
</dbReference>
<evidence type="ECO:0000259" key="8">
    <source>
        <dbReference type="PROSITE" id="PS52040"/>
    </source>
</evidence>
<name>A0A497XQA0_9AQUI</name>
<keyword evidence="10" id="KW-1185">Reference proteome</keyword>
<evidence type="ECO:0000313" key="9">
    <source>
        <dbReference type="EMBL" id="RLJ71145.1"/>
    </source>
</evidence>
<evidence type="ECO:0000313" key="10">
    <source>
        <dbReference type="Proteomes" id="UP000267841"/>
    </source>
</evidence>
<evidence type="ECO:0000256" key="3">
    <source>
        <dbReference type="ARBA" id="ARBA00012895"/>
    </source>
</evidence>
<keyword evidence="6 7" id="KW-0413">Isomerase</keyword>
<evidence type="ECO:0000256" key="2">
    <source>
        <dbReference type="ARBA" id="ARBA00008263"/>
    </source>
</evidence>
<dbReference type="InterPro" id="IPR002205">
    <property type="entry name" value="Topo_IIA_dom_A"/>
</dbReference>
<dbReference type="EMBL" id="RCCJ01000001">
    <property type="protein sequence ID" value="RLJ71145.1"/>
    <property type="molecule type" value="Genomic_DNA"/>
</dbReference>
<dbReference type="Gene3D" id="1.10.268.10">
    <property type="entry name" value="Topoisomerase, domain 3"/>
    <property type="match status" value="1"/>
</dbReference>
<dbReference type="Gene3D" id="2.120.10.90">
    <property type="entry name" value="DNA gyrase/topoisomerase IV, subunit A, C-terminal"/>
    <property type="match status" value="1"/>
</dbReference>